<keyword evidence="1" id="KW-0472">Membrane</keyword>
<proteinExistence type="predicted"/>
<keyword evidence="1" id="KW-0812">Transmembrane</keyword>
<dbReference type="EMBL" id="AEUV02000002">
    <property type="protein sequence ID" value="EHI73869.1"/>
    <property type="molecule type" value="Genomic_DNA"/>
</dbReference>
<name>G5JP33_STRCG</name>
<reference evidence="2" key="1">
    <citation type="submission" date="2011-07" db="EMBL/GenBank/DDBJ databases">
        <authorList>
            <person name="Stanhope M.J."/>
            <person name="Durkin A.S."/>
            <person name="Hostetler J."/>
            <person name="Kim M."/>
            <person name="Radune D."/>
            <person name="Singh I."/>
            <person name="Town C.D."/>
        </authorList>
    </citation>
    <scope>NUCLEOTIDE SEQUENCE [LARGE SCALE GENOMIC DNA]</scope>
    <source>
        <strain evidence="2">HS-6</strain>
    </source>
</reference>
<dbReference type="AlphaFoldDB" id="G5JP33"/>
<sequence>MDTHDFTLFKGSIGHSLSEAPLPLLISVIWGLLNILNLHENTFIPTKNFKYYRLTEAIE</sequence>
<evidence type="ECO:0000256" key="1">
    <source>
        <dbReference type="SAM" id="Phobius"/>
    </source>
</evidence>
<evidence type="ECO:0000313" key="3">
    <source>
        <dbReference type="Proteomes" id="UP000004322"/>
    </source>
</evidence>
<protein>
    <submittedName>
        <fullName evidence="2">Uncharacterized protein</fullName>
    </submittedName>
</protein>
<dbReference type="Proteomes" id="UP000004322">
    <property type="component" value="Unassembled WGS sequence"/>
</dbReference>
<evidence type="ECO:0000313" key="2">
    <source>
        <dbReference type="EMBL" id="EHI73869.1"/>
    </source>
</evidence>
<keyword evidence="3" id="KW-1185">Reference proteome</keyword>
<feature type="transmembrane region" description="Helical" evidence="1">
    <location>
        <begin position="20"/>
        <end position="38"/>
    </location>
</feature>
<gene>
    <name evidence="2" type="ORF">STRCR_0265</name>
</gene>
<keyword evidence="1" id="KW-1133">Transmembrane helix</keyword>
<comment type="caution">
    <text evidence="2">The sequence shown here is derived from an EMBL/GenBank/DDBJ whole genome shotgun (WGS) entry which is preliminary data.</text>
</comment>
<dbReference type="STRING" id="873449.STRCR_0265"/>
<accession>G5JP33</accession>
<organism evidence="2 3">
    <name type="scientific">Streptococcus criceti HS-6</name>
    <dbReference type="NCBI Taxonomy" id="873449"/>
    <lineage>
        <taxon>Bacteria</taxon>
        <taxon>Bacillati</taxon>
        <taxon>Bacillota</taxon>
        <taxon>Bacilli</taxon>
        <taxon>Lactobacillales</taxon>
        <taxon>Streptococcaceae</taxon>
        <taxon>Streptococcus</taxon>
    </lineage>
</organism>